<accession>A0ACC7LJV0</accession>
<organism evidence="1 2">
    <name type="scientific">Meishania litoralis</name>
    <dbReference type="NCBI Taxonomy" id="3434685"/>
    <lineage>
        <taxon>Bacteria</taxon>
        <taxon>Pseudomonadati</taxon>
        <taxon>Bacteroidota</taxon>
        <taxon>Flavobacteriia</taxon>
        <taxon>Flavobacteriales</taxon>
        <taxon>Flavobacteriaceae</taxon>
        <taxon>Meishania</taxon>
    </lineage>
</organism>
<dbReference type="Proteomes" id="UP001595191">
    <property type="component" value="Unassembled WGS sequence"/>
</dbReference>
<evidence type="ECO:0000313" key="2">
    <source>
        <dbReference type="Proteomes" id="UP001595191"/>
    </source>
</evidence>
<protein>
    <submittedName>
        <fullName evidence="1">tRNA lysidine(34) synthetase TilS</fullName>
        <ecNumber evidence="1">6.3.4.19</ecNumber>
    </submittedName>
</protein>
<sequence>MLQDFKEHIENKFPHLFVQHSLLACSGGLDSVVLTHLCHAAGLHFSLAHCNFQLRGSESDQDEQSVMYLAEKLNKNIYVTHFDTVGYMNNNKLSVQVATRELRYHWFAKIMEENDLATLMTAHHADDNLETFLINLSRGTGIEGLTGIPEKTPTISRPLLPFSRDDIKAYAIAEGIQWREDGSNSETKYLRNKIRHNIVPLLKELHPTFLHNFKATQERLVGTSKIAAQHIQKIQADIFSNEGEVVKIDVSALKRLHPLKAYLYGLFNDYGFTEWNDVAHLLSASSGKEIHSKTHRLVKDREFLLLSKLLSRDEGVFTIDENKTEIEHPIALNFQEVPKIDGQGKNVLFVDKETLKYPLSLRKWKKGDYFYPLGMQGKKKLSKFFKDEKVDVISKQRQWLLCSDDKIVWVIGRRPDERFKITEATNKIVKVTWTK</sequence>
<gene>
    <name evidence="1" type="primary">tilS</name>
    <name evidence="1" type="ORF">ACEZ3G_11160</name>
</gene>
<evidence type="ECO:0000313" key="1">
    <source>
        <dbReference type="EMBL" id="MFH6604038.1"/>
    </source>
</evidence>
<dbReference type="EC" id="6.3.4.19" evidence="1"/>
<proteinExistence type="predicted"/>
<dbReference type="EMBL" id="JBHFPV010000002">
    <property type="protein sequence ID" value="MFH6604038.1"/>
    <property type="molecule type" value="Genomic_DNA"/>
</dbReference>
<keyword evidence="2" id="KW-1185">Reference proteome</keyword>
<reference evidence="1" key="1">
    <citation type="submission" date="2024-09" db="EMBL/GenBank/DDBJ databases">
        <authorList>
            <person name="Liu J."/>
        </authorList>
    </citation>
    <scope>NUCLEOTIDE SEQUENCE</scope>
    <source>
        <strain evidence="1">NBU2967</strain>
    </source>
</reference>
<name>A0ACC7LJV0_9FLAO</name>
<keyword evidence="1" id="KW-0436">Ligase</keyword>
<comment type="caution">
    <text evidence="1">The sequence shown here is derived from an EMBL/GenBank/DDBJ whole genome shotgun (WGS) entry which is preliminary data.</text>
</comment>